<keyword evidence="2" id="KW-0732">Signal</keyword>
<comment type="caution">
    <text evidence="3">The sequence shown here is derived from an EMBL/GenBank/DDBJ whole genome shotgun (WGS) entry which is preliminary data.</text>
</comment>
<gene>
    <name evidence="3" type="ORF">Tdes44962_MAKER02100</name>
</gene>
<feature type="chain" id="PRO_5040913349" evidence="2">
    <location>
        <begin position="28"/>
        <end position="642"/>
    </location>
</feature>
<evidence type="ECO:0000313" key="4">
    <source>
        <dbReference type="Proteomes" id="UP001138500"/>
    </source>
</evidence>
<proteinExistence type="predicted"/>
<dbReference type="OrthoDB" id="3944128at2759"/>
<protein>
    <submittedName>
        <fullName evidence="3">Cell wall protein DAN4-like</fullName>
    </submittedName>
</protein>
<accession>A0A9W7SVU7</accession>
<feature type="region of interest" description="Disordered" evidence="1">
    <location>
        <begin position="408"/>
        <end position="434"/>
    </location>
</feature>
<feature type="compositionally biased region" description="Polar residues" evidence="1">
    <location>
        <begin position="450"/>
        <end position="480"/>
    </location>
</feature>
<reference evidence="3 4" key="2">
    <citation type="journal article" date="2021" name="Curr. Genet.">
        <title>Genetic response to nitrogen starvation in the aggressive Eucalyptus foliar pathogen Teratosphaeria destructans.</title>
        <authorList>
            <person name="Havenga M."/>
            <person name="Wingfield B.D."/>
            <person name="Wingfield M.J."/>
            <person name="Dreyer L.L."/>
            <person name="Roets F."/>
            <person name="Aylward J."/>
        </authorList>
    </citation>
    <scope>NUCLEOTIDE SEQUENCE [LARGE SCALE GENOMIC DNA]</scope>
    <source>
        <strain evidence="3">CMW44962</strain>
    </source>
</reference>
<evidence type="ECO:0000256" key="2">
    <source>
        <dbReference type="SAM" id="SignalP"/>
    </source>
</evidence>
<evidence type="ECO:0000256" key="1">
    <source>
        <dbReference type="SAM" id="MobiDB-lite"/>
    </source>
</evidence>
<feature type="compositionally biased region" description="Polar residues" evidence="1">
    <location>
        <begin position="423"/>
        <end position="434"/>
    </location>
</feature>
<name>A0A9W7SVU7_9PEZI</name>
<organism evidence="3 4">
    <name type="scientific">Teratosphaeria destructans</name>
    <dbReference type="NCBI Taxonomy" id="418781"/>
    <lineage>
        <taxon>Eukaryota</taxon>
        <taxon>Fungi</taxon>
        <taxon>Dikarya</taxon>
        <taxon>Ascomycota</taxon>
        <taxon>Pezizomycotina</taxon>
        <taxon>Dothideomycetes</taxon>
        <taxon>Dothideomycetidae</taxon>
        <taxon>Mycosphaerellales</taxon>
        <taxon>Teratosphaeriaceae</taxon>
        <taxon>Teratosphaeria</taxon>
    </lineage>
</organism>
<evidence type="ECO:0000313" key="3">
    <source>
        <dbReference type="EMBL" id="KAH9832436.1"/>
    </source>
</evidence>
<sequence length="642" mass="67089">MSKGGVGRVRFVGFSLWLLICDWPSAATGAGDSATIPTTSASPTDGLGLAYAEKCQAELYAYNNESLAYYSTAPPATETYANTLTETSISEAPTRVTSLTTLCDGHPRVVGHADHGEGYTSVYVTAYTNTNILRQTSFTRPPPCSIGPNDCALLWSSWSSHYGPLASAGQLTEGVLNPPCTTSTLTHSYTTNSAGKACNNCQIVASYARLLYWPVTTAPGSGDLCGKPASLLPAPTRTVPNTFVTSNLTLTSPTVALSIALLSRADDCGPVVTDTIIPVRPEEVYSVRGDRALFQHYPFNYADLNWHCADGEYASEGDHPDCYQEVPADAYFDGTLRWAALDAMNVDWRKDKNLTIYNDYQPQILPPKTMTDAIARIWGPSCAIHPNGVWDPPKALQSADTQIGVAWGPAKATPTPVPEESFRAQTSRGPASRTGLSTYITATALPENTPAAQTPSGNGGSTPPQSVASQGTGEASAQTSGSAPQVVVIQSVTYTHVTQSGGLDALTNSETCLTLATATTTGASGNFADSIAAGIGMSRESGASPDVDTEPASRPSAVMVISDHTYTVVTASDNCYVLVGNETSITLQAATSMQSGMSTGSMISTSTPASAPTSSSAAGSFRYSLGALSAATLMQILLHNLG</sequence>
<reference evidence="3 4" key="1">
    <citation type="journal article" date="2018" name="IMA Fungus">
        <title>IMA Genome-F 10: Nine draft genome sequences of Claviceps purpurea s.lat., including C. arundinis, C. humidiphila, and C. cf. spartinae, pseudomolecules for the pitch canker pathogen Fusarium circinatum, draft genome of Davidsoniella eucalypti, Grosmannia galeiformis, Quambalaria eucalypti, and Teratosphaeria destructans.</title>
        <authorList>
            <person name="Wingfield B.D."/>
            <person name="Liu M."/>
            <person name="Nguyen H.D."/>
            <person name="Lane F.A."/>
            <person name="Morgan S.W."/>
            <person name="De Vos L."/>
            <person name="Wilken P.M."/>
            <person name="Duong T.A."/>
            <person name="Aylward J."/>
            <person name="Coetzee M.P."/>
            <person name="Dadej K."/>
            <person name="De Beer Z.W."/>
            <person name="Findlay W."/>
            <person name="Havenga M."/>
            <person name="Kolarik M."/>
            <person name="Menzies J.G."/>
            <person name="Naidoo K."/>
            <person name="Pochopski O."/>
            <person name="Shoukouhi P."/>
            <person name="Santana Q.C."/>
            <person name="Seifert K.A."/>
            <person name="Soal N."/>
            <person name="Steenkamp E.T."/>
            <person name="Tatham C.T."/>
            <person name="van der Nest M.A."/>
            <person name="Wingfield M.J."/>
        </authorList>
    </citation>
    <scope>NUCLEOTIDE SEQUENCE [LARGE SCALE GENOMIC DNA]</scope>
    <source>
        <strain evidence="3">CMW44962</strain>
    </source>
</reference>
<keyword evidence="4" id="KW-1185">Reference proteome</keyword>
<feature type="signal peptide" evidence="2">
    <location>
        <begin position="1"/>
        <end position="27"/>
    </location>
</feature>
<dbReference type="Proteomes" id="UP001138500">
    <property type="component" value="Unassembled WGS sequence"/>
</dbReference>
<dbReference type="AlphaFoldDB" id="A0A9W7SVU7"/>
<feature type="region of interest" description="Disordered" evidence="1">
    <location>
        <begin position="448"/>
        <end position="480"/>
    </location>
</feature>
<dbReference type="EMBL" id="RIBY02001113">
    <property type="protein sequence ID" value="KAH9832436.1"/>
    <property type="molecule type" value="Genomic_DNA"/>
</dbReference>